<gene>
    <name evidence="9" type="ORF">Fadolivirus_1_315</name>
</gene>
<dbReference type="InterPro" id="IPR036774">
    <property type="entry name" value="ERV/ALR_sulphydryl_oxid_sf"/>
</dbReference>
<protein>
    <recommendedName>
        <fullName evidence="7">Sulfhydryl oxidase</fullName>
        <ecNumber evidence="7">1.8.3.2</ecNumber>
    </recommendedName>
</protein>
<dbReference type="Gene3D" id="1.20.120.310">
    <property type="entry name" value="ERV/ALR sulfhydryl oxidase domain"/>
    <property type="match status" value="1"/>
</dbReference>
<dbReference type="EC" id="1.8.3.2" evidence="7"/>
<evidence type="ECO:0000256" key="6">
    <source>
        <dbReference type="ARBA" id="ARBA00048864"/>
    </source>
</evidence>
<keyword evidence="5" id="KW-1015">Disulfide bond</keyword>
<reference evidence="9 10" key="1">
    <citation type="submission" date="2020-04" db="EMBL/GenBank/DDBJ databases">
        <title>Advantages and limits of metagenomic assembly and binning of a giant virus.</title>
        <authorList>
            <person name="Schulz F."/>
            <person name="Andreani J."/>
            <person name="Francis R."/>
            <person name="Boudjemaa H."/>
            <person name="Bou Khalil J.Y."/>
            <person name="Lee J."/>
            <person name="La Scola B."/>
            <person name="Woyke T."/>
        </authorList>
    </citation>
    <scope>NUCLEOTIDE SEQUENCE [LARGE SCALE GENOMIC DNA]</scope>
    <source>
        <strain evidence="9 10">FV1/VV64</strain>
    </source>
</reference>
<keyword evidence="10" id="KW-1185">Reference proteome</keyword>
<evidence type="ECO:0000313" key="10">
    <source>
        <dbReference type="Proteomes" id="UP001162001"/>
    </source>
</evidence>
<keyword evidence="7" id="KW-1133">Transmembrane helix</keyword>
<evidence type="ECO:0000259" key="8">
    <source>
        <dbReference type="PROSITE" id="PS51324"/>
    </source>
</evidence>
<evidence type="ECO:0000256" key="1">
    <source>
        <dbReference type="ARBA" id="ARBA00001974"/>
    </source>
</evidence>
<dbReference type="EMBL" id="MT418680">
    <property type="protein sequence ID" value="QKF93773.1"/>
    <property type="molecule type" value="Genomic_DNA"/>
</dbReference>
<evidence type="ECO:0000256" key="2">
    <source>
        <dbReference type="ARBA" id="ARBA00022630"/>
    </source>
</evidence>
<keyword evidence="3 7" id="KW-0274">FAD</keyword>
<name>A0A7D3UQG6_9VIRU</name>
<keyword evidence="4 7" id="KW-0560">Oxidoreductase</keyword>
<keyword evidence="7" id="KW-0472">Membrane</keyword>
<dbReference type="Pfam" id="PF04777">
    <property type="entry name" value="Evr1_Alr"/>
    <property type="match status" value="1"/>
</dbReference>
<dbReference type="PANTHER" id="PTHR12645:SF0">
    <property type="entry name" value="FAD-LINKED SULFHYDRYL OXIDASE ALR"/>
    <property type="match status" value="1"/>
</dbReference>
<dbReference type="PANTHER" id="PTHR12645">
    <property type="entry name" value="ALR/ERV"/>
    <property type="match status" value="1"/>
</dbReference>
<dbReference type="GO" id="GO:0016971">
    <property type="term" value="F:flavin-dependent sulfhydryl oxidase activity"/>
    <property type="evidence" value="ECO:0007669"/>
    <property type="project" value="InterPro"/>
</dbReference>
<keyword evidence="7" id="KW-0812">Transmembrane</keyword>
<keyword evidence="2 7" id="KW-0285">Flavoprotein</keyword>
<dbReference type="GO" id="GO:0050660">
    <property type="term" value="F:flavin adenine dinucleotide binding"/>
    <property type="evidence" value="ECO:0007669"/>
    <property type="project" value="TreeGrafter"/>
</dbReference>
<evidence type="ECO:0000313" key="9">
    <source>
        <dbReference type="EMBL" id="QKF93773.1"/>
    </source>
</evidence>
<dbReference type="SUPFAM" id="SSF69000">
    <property type="entry name" value="FAD-dependent thiol oxidase"/>
    <property type="match status" value="1"/>
</dbReference>
<feature type="transmembrane region" description="Helical" evidence="7">
    <location>
        <begin position="114"/>
        <end position="135"/>
    </location>
</feature>
<dbReference type="InterPro" id="IPR039799">
    <property type="entry name" value="ALR/ERV"/>
</dbReference>
<evidence type="ECO:0000256" key="3">
    <source>
        <dbReference type="ARBA" id="ARBA00022827"/>
    </source>
</evidence>
<accession>A0A7D3UQG6</accession>
<evidence type="ECO:0000256" key="7">
    <source>
        <dbReference type="RuleBase" id="RU371123"/>
    </source>
</evidence>
<dbReference type="Proteomes" id="UP001162001">
    <property type="component" value="Segment"/>
</dbReference>
<proteinExistence type="predicted"/>
<feature type="domain" description="ERV/ALR sulfhydryl oxidase" evidence="8">
    <location>
        <begin position="1"/>
        <end position="106"/>
    </location>
</feature>
<comment type="catalytic activity">
    <reaction evidence="6 7">
        <text>2 R'C(R)SH + O2 = R'C(R)S-S(R)CR' + H2O2</text>
        <dbReference type="Rhea" id="RHEA:17357"/>
        <dbReference type="ChEBI" id="CHEBI:15379"/>
        <dbReference type="ChEBI" id="CHEBI:16240"/>
        <dbReference type="ChEBI" id="CHEBI:16520"/>
        <dbReference type="ChEBI" id="CHEBI:17412"/>
        <dbReference type="EC" id="1.8.3.2"/>
    </reaction>
</comment>
<evidence type="ECO:0000256" key="5">
    <source>
        <dbReference type="ARBA" id="ARBA00023157"/>
    </source>
</evidence>
<evidence type="ECO:0000256" key="4">
    <source>
        <dbReference type="ARBA" id="ARBA00023002"/>
    </source>
</evidence>
<dbReference type="InterPro" id="IPR017905">
    <property type="entry name" value="ERV/ALR_sulphydryl_oxidase"/>
</dbReference>
<dbReference type="PROSITE" id="PS51324">
    <property type="entry name" value="ERV_ALR"/>
    <property type="match status" value="1"/>
</dbReference>
<organism evidence="9 10">
    <name type="scientific">Fadolivirus FV1/VV64</name>
    <dbReference type="NCBI Taxonomy" id="3070911"/>
    <lineage>
        <taxon>Viruses</taxon>
        <taxon>Varidnaviria</taxon>
        <taxon>Bamfordvirae</taxon>
        <taxon>Nucleocytoviricota</taxon>
        <taxon>Megaviricetes</taxon>
        <taxon>Imitervirales</taxon>
        <taxon>Mimiviridae</taxon>
        <taxon>Klosneuvirinae</taxon>
        <taxon>Fadolivirus</taxon>
        <taxon>Fadolivirus algeromassiliense</taxon>
    </lineage>
</organism>
<comment type="cofactor">
    <cofactor evidence="1 7">
        <name>FAD</name>
        <dbReference type="ChEBI" id="CHEBI:57692"/>
    </cofactor>
</comment>
<sequence>MKPDIWGPHAWIFLHSITLEYPDNPSDIDKSNMSNFIRTVGEVLPCQKCRENFKKHIDEHPLTDTVLLSKKNLVKWLIDVHNSVNLMNNKKTVSYEDALRNMLNMYDGTQKNWMFIYISIALVIISVLVYLFNIFR</sequence>